<dbReference type="GO" id="GO:0046486">
    <property type="term" value="P:glycerolipid metabolic process"/>
    <property type="evidence" value="ECO:0007669"/>
    <property type="project" value="UniProtKB-ARBA"/>
</dbReference>
<dbReference type="GeneID" id="9587224"/>
<organism evidence="7">
    <name type="scientific">Schizophyllum commune (strain H4-8 / FGSC 9210)</name>
    <name type="common">Split gill fungus</name>
    <dbReference type="NCBI Taxonomy" id="578458"/>
    <lineage>
        <taxon>Eukaryota</taxon>
        <taxon>Fungi</taxon>
        <taxon>Dikarya</taxon>
        <taxon>Basidiomycota</taxon>
        <taxon>Agaricomycotina</taxon>
        <taxon>Agaricomycetes</taxon>
        <taxon>Agaricomycetidae</taxon>
        <taxon>Agaricales</taxon>
        <taxon>Schizophyllaceae</taxon>
        <taxon>Schizophyllum</taxon>
    </lineage>
</organism>
<reference evidence="6 7" key="1">
    <citation type="journal article" date="2010" name="Nat. Biotechnol.">
        <title>Genome sequence of the model mushroom Schizophyllum commune.</title>
        <authorList>
            <person name="Ohm R.A."/>
            <person name="de Jong J.F."/>
            <person name="Lugones L.G."/>
            <person name="Aerts A."/>
            <person name="Kothe E."/>
            <person name="Stajich J.E."/>
            <person name="de Vries R.P."/>
            <person name="Record E."/>
            <person name="Levasseur A."/>
            <person name="Baker S.E."/>
            <person name="Bartholomew K.A."/>
            <person name="Coutinho P.M."/>
            <person name="Erdmann S."/>
            <person name="Fowler T.J."/>
            <person name="Gathman A.C."/>
            <person name="Lombard V."/>
            <person name="Henrissat B."/>
            <person name="Knabe N."/>
            <person name="Kuees U."/>
            <person name="Lilly W.W."/>
            <person name="Lindquist E."/>
            <person name="Lucas S."/>
            <person name="Magnuson J.K."/>
            <person name="Piumi F."/>
            <person name="Raudaskoski M."/>
            <person name="Salamov A."/>
            <person name="Schmutz J."/>
            <person name="Schwarze F.W.M.R."/>
            <person name="vanKuyk P.A."/>
            <person name="Horton J.S."/>
            <person name="Grigoriev I.V."/>
            <person name="Woesten H.A.B."/>
        </authorList>
    </citation>
    <scope>NUCLEOTIDE SEQUENCE [LARGE SCALE GENOMIC DNA]</scope>
    <source>
        <strain evidence="7">H4-8 / FGSC 9210</strain>
    </source>
</reference>
<dbReference type="EMBL" id="GL377303">
    <property type="protein sequence ID" value="EFI99918.1"/>
    <property type="molecule type" value="Genomic_DNA"/>
</dbReference>
<dbReference type="eggNOG" id="KOG4231">
    <property type="taxonomic scope" value="Eukaryota"/>
</dbReference>
<dbReference type="Pfam" id="PF01734">
    <property type="entry name" value="Patatin"/>
    <property type="match status" value="1"/>
</dbReference>
<dbReference type="STRING" id="578458.D8PUT8"/>
<accession>D8PUT8</accession>
<dbReference type="HOGENOM" id="CLU_000288_144_2_1"/>
<dbReference type="InterPro" id="IPR002641">
    <property type="entry name" value="PNPLA_dom"/>
</dbReference>
<keyword evidence="1" id="KW-0378">Hydrolase</keyword>
<evidence type="ECO:0000256" key="1">
    <source>
        <dbReference type="ARBA" id="ARBA00022801"/>
    </source>
</evidence>
<protein>
    <submittedName>
        <fullName evidence="6">Expressed protein</fullName>
    </submittedName>
</protein>
<dbReference type="InterPro" id="IPR016035">
    <property type="entry name" value="Acyl_Trfase/lysoPLipase"/>
</dbReference>
<dbReference type="GO" id="GO:0016042">
    <property type="term" value="P:lipid catabolic process"/>
    <property type="evidence" value="ECO:0007669"/>
    <property type="project" value="UniProtKB-KW"/>
</dbReference>
<dbReference type="SUPFAM" id="SSF52151">
    <property type="entry name" value="FabD/lysophospholipase-like"/>
    <property type="match status" value="1"/>
</dbReference>
<evidence type="ECO:0000256" key="3">
    <source>
        <dbReference type="ARBA" id="ARBA00023098"/>
    </source>
</evidence>
<dbReference type="GO" id="GO:0047499">
    <property type="term" value="F:calcium-independent phospholipase A2 activity"/>
    <property type="evidence" value="ECO:0007669"/>
    <property type="project" value="TreeGrafter"/>
</dbReference>
<evidence type="ECO:0000259" key="5">
    <source>
        <dbReference type="PROSITE" id="PS51635"/>
    </source>
</evidence>
<sequence length="378" mass="42021">MAARGLSPTSSFKSGNGPVPDVPLHDIHASLAVPGPGIRLLTFDDGGIRGLSELLLLRKILLRVQQGSGLPSLPAPYEYFDIIAGSGTGGFIALLLGRLRVTIEEAIECYARLVTQVFTQIKSDGSFKATSLEKVMRELCHRFGESEEMSILDDIPAPCKAFVCTREQDATGHVTHRRLRTYLHPGETAFQCTVVEAVRATMGQALFFKPLSIGKGDASITYLDAGYDHYNPVFDILEETRLLYPSRHMAYCLSLGAGKANTVGENGPRRFINQPRLPPATLVALRHLAERCDTIASAFEAQHGAEFDDKYFRLTPAHPSYDGRIRWEQVDPLEAFVAPYVESVYNQIETVAIAMMEERDLITASSRKKFNRQFRDWR</sequence>
<evidence type="ECO:0000256" key="4">
    <source>
        <dbReference type="PROSITE-ProRule" id="PRU01161"/>
    </source>
</evidence>
<dbReference type="KEGG" id="scm:SCHCO_02608380"/>
<dbReference type="VEuPathDB" id="FungiDB:SCHCODRAFT_02608380"/>
<name>D8PUT8_SCHCM</name>
<dbReference type="GO" id="GO:0016020">
    <property type="term" value="C:membrane"/>
    <property type="evidence" value="ECO:0007669"/>
    <property type="project" value="TreeGrafter"/>
</dbReference>
<keyword evidence="3" id="KW-0443">Lipid metabolism</keyword>
<dbReference type="OrthoDB" id="630895at2759"/>
<dbReference type="OMA" id="VFVCAKN"/>
<evidence type="ECO:0000313" key="7">
    <source>
        <dbReference type="Proteomes" id="UP000007431"/>
    </source>
</evidence>
<dbReference type="GO" id="GO:0019369">
    <property type="term" value="P:arachidonate metabolic process"/>
    <property type="evidence" value="ECO:0007669"/>
    <property type="project" value="TreeGrafter"/>
</dbReference>
<comment type="caution">
    <text evidence="4">Lacks conserved residue(s) required for the propagation of feature annotation.</text>
</comment>
<feature type="domain" description="PNPLA" evidence="5">
    <location>
        <begin position="41"/>
        <end position="237"/>
    </location>
</feature>
<keyword evidence="7" id="KW-1185">Reference proteome</keyword>
<keyword evidence="2" id="KW-0442">Lipid degradation</keyword>
<gene>
    <name evidence="6" type="ORF">SCHCODRAFT_84363</name>
</gene>
<dbReference type="Proteomes" id="UP000007431">
    <property type="component" value="Unassembled WGS sequence"/>
</dbReference>
<dbReference type="RefSeq" id="XP_003034821.1">
    <property type="nucleotide sequence ID" value="XM_003034775.1"/>
</dbReference>
<dbReference type="PANTHER" id="PTHR24185">
    <property type="entry name" value="CALCIUM-INDEPENDENT PHOSPHOLIPASE A2-GAMMA"/>
    <property type="match status" value="1"/>
</dbReference>
<proteinExistence type="predicted"/>
<dbReference type="Gene3D" id="3.40.1090.10">
    <property type="entry name" value="Cytosolic phospholipase A2 catalytic domain"/>
    <property type="match status" value="1"/>
</dbReference>
<evidence type="ECO:0000313" key="6">
    <source>
        <dbReference type="EMBL" id="EFI99918.1"/>
    </source>
</evidence>
<dbReference type="PROSITE" id="PS51635">
    <property type="entry name" value="PNPLA"/>
    <property type="match status" value="1"/>
</dbReference>
<evidence type="ECO:0000256" key="2">
    <source>
        <dbReference type="ARBA" id="ARBA00022963"/>
    </source>
</evidence>
<dbReference type="InParanoid" id="D8PUT8"/>
<dbReference type="PANTHER" id="PTHR24185:SF1">
    <property type="entry name" value="CALCIUM-INDEPENDENT PHOSPHOLIPASE A2-GAMMA"/>
    <property type="match status" value="1"/>
</dbReference>
<dbReference type="AlphaFoldDB" id="D8PUT8"/>